<keyword evidence="11" id="KW-1185">Reference proteome</keyword>
<sequence length="733" mass="77838">MRSFHSGLTAMLIVAAAAQAVVVGAAQAADDPLAPLGLGARPVLPTPTPVTETLWGVEITDRHRGFESLSPPVVAWMKDEGGYTRRVLDAIGPLAELRQRVAAFTASFGLVKDYASEGGRGFYLERRPGSDNFDLMVRDGAGAHALVDMTALRAAAGDRPMAINYFLASPDGNRVAVGISEGGSEAASLSVYDTASGRRIGGPIDRAQFGPTSWSADSATLYFIRLKALEPSDAPTEKYRDPMLQFWSQGTAPVALYGSKANRGPKFGPDETPVLLASPDPAAKVALLLSQNGVQNEIKAWTAPVSAIGRADAHWTRLLDRADGVTTSDMRGSTLFLLSHKGAPTFQVLQVEAGAPLSSATVLVRARPDRVIESLHAASDALYVTTLDGVYSHLLRIPTGSTTIEEIALPMRGHIAEFFADPRQPGATFSLENMITPTTTYHFDPAAKSFTDLHLGTAGAFDPAAFTVSDLKARAHDGAEVPFSVVQPRDPSGPRTMIIEAYGSYGISELADFSGRRAVAMKEGISYGVCHVRGGGELGEAWRLGGKDSHKPNTWRDLIACADDAVARGLTTPDRLFIIGGSAGGITMGRAMEERPKLFAGVLDMVPAANTLRSEFSPNGPDNIPEFGTITSKQGFANLYEMDSVVHVRKGTAYPAILISTGLNDPRVAPWIPAKFAASLIEAGGPNPVLLRVDTQAGHGMGSTRAQGDLLAADSIAFVFWRAGRPGWRPQAR</sequence>
<proteinExistence type="predicted"/>
<dbReference type="GO" id="GO:0006508">
    <property type="term" value="P:proteolysis"/>
    <property type="evidence" value="ECO:0007669"/>
    <property type="project" value="UniProtKB-KW"/>
</dbReference>
<dbReference type="Proteomes" id="UP000557688">
    <property type="component" value="Unassembled WGS sequence"/>
</dbReference>
<dbReference type="InterPro" id="IPR029058">
    <property type="entry name" value="AB_hydrolase_fold"/>
</dbReference>
<feature type="signal peptide" evidence="6">
    <location>
        <begin position="1"/>
        <end position="28"/>
    </location>
</feature>
<evidence type="ECO:0000313" key="9">
    <source>
        <dbReference type="EMBL" id="MBB3174558.1"/>
    </source>
</evidence>
<evidence type="ECO:0000256" key="2">
    <source>
        <dbReference type="ARBA" id="ARBA00011897"/>
    </source>
</evidence>
<keyword evidence="3" id="KW-0645">Protease</keyword>
<dbReference type="RefSeq" id="WP_176621900.1">
    <property type="nucleotide sequence ID" value="NZ_JABXXQ010000017.1"/>
</dbReference>
<evidence type="ECO:0000313" key="11">
    <source>
        <dbReference type="Proteomes" id="UP000557688"/>
    </source>
</evidence>
<dbReference type="Pfam" id="PF02897">
    <property type="entry name" value="Peptidase_S9_N"/>
    <property type="match status" value="2"/>
</dbReference>
<dbReference type="EMBL" id="JABXXQ010000017">
    <property type="protein sequence ID" value="NVN29171.1"/>
    <property type="molecule type" value="Genomic_DNA"/>
</dbReference>
<evidence type="ECO:0000256" key="3">
    <source>
        <dbReference type="ARBA" id="ARBA00022670"/>
    </source>
</evidence>
<dbReference type="InterPro" id="IPR023302">
    <property type="entry name" value="Pept_S9A_N"/>
</dbReference>
<comment type="caution">
    <text evidence="9">The sequence shown here is derived from an EMBL/GenBank/DDBJ whole genome shotgun (WGS) entry which is preliminary data.</text>
</comment>
<dbReference type="GO" id="GO:0005829">
    <property type="term" value="C:cytosol"/>
    <property type="evidence" value="ECO:0007669"/>
    <property type="project" value="TreeGrafter"/>
</dbReference>
<feature type="domain" description="Peptidase S9A N-terminal" evidence="8">
    <location>
        <begin position="70"/>
        <end position="227"/>
    </location>
</feature>
<dbReference type="Gene3D" id="3.40.50.1820">
    <property type="entry name" value="alpha/beta hydrolase"/>
    <property type="match status" value="1"/>
</dbReference>
<dbReference type="Pfam" id="PF00326">
    <property type="entry name" value="Peptidase_S9"/>
    <property type="match status" value="1"/>
</dbReference>
<feature type="domain" description="Peptidase S9A N-terminal" evidence="8">
    <location>
        <begin position="301"/>
        <end position="448"/>
    </location>
</feature>
<dbReference type="EMBL" id="JACHXV010000009">
    <property type="protein sequence ID" value="MBB3174558.1"/>
    <property type="molecule type" value="Genomic_DNA"/>
</dbReference>
<feature type="domain" description="Peptidase S9 prolyl oligopeptidase catalytic" evidence="7">
    <location>
        <begin position="513"/>
        <end position="718"/>
    </location>
</feature>
<dbReference type="PANTHER" id="PTHR42881">
    <property type="entry name" value="PROLYL ENDOPEPTIDASE"/>
    <property type="match status" value="1"/>
</dbReference>
<evidence type="ECO:0000313" key="12">
    <source>
        <dbReference type="Proteomes" id="UP000565205"/>
    </source>
</evidence>
<protein>
    <recommendedName>
        <fullName evidence="2">prolyl oligopeptidase</fullName>
        <ecNumber evidence="2">3.4.21.26</ecNumber>
    </recommendedName>
</protein>
<evidence type="ECO:0000256" key="4">
    <source>
        <dbReference type="ARBA" id="ARBA00022801"/>
    </source>
</evidence>
<reference evidence="9 11" key="2">
    <citation type="submission" date="2020-08" db="EMBL/GenBank/DDBJ databases">
        <title>Genomic Encyclopedia of Type Strains, Phase III (KMG-III): the genomes of soil and plant-associated and newly described type strains.</title>
        <authorList>
            <person name="Whitman W."/>
        </authorList>
    </citation>
    <scope>NUCLEOTIDE SEQUENCE [LARGE SCALE GENOMIC DNA]</scope>
    <source>
        <strain evidence="9 11">CECT 8088</strain>
    </source>
</reference>
<dbReference type="AlphaFoldDB" id="A0A839UW90"/>
<evidence type="ECO:0000259" key="7">
    <source>
        <dbReference type="Pfam" id="PF00326"/>
    </source>
</evidence>
<keyword evidence="6" id="KW-0732">Signal</keyword>
<evidence type="ECO:0000256" key="1">
    <source>
        <dbReference type="ARBA" id="ARBA00001070"/>
    </source>
</evidence>
<dbReference type="Gene3D" id="2.130.10.120">
    <property type="entry name" value="Prolyl oligopeptidase, N-terminal domain"/>
    <property type="match status" value="1"/>
</dbReference>
<keyword evidence="5" id="KW-0720">Serine protease</keyword>
<dbReference type="GO" id="GO:0070012">
    <property type="term" value="F:oligopeptidase activity"/>
    <property type="evidence" value="ECO:0007669"/>
    <property type="project" value="TreeGrafter"/>
</dbReference>
<evidence type="ECO:0000259" key="8">
    <source>
        <dbReference type="Pfam" id="PF02897"/>
    </source>
</evidence>
<keyword evidence="4 9" id="KW-0378">Hydrolase</keyword>
<accession>A0A839UW90</accession>
<dbReference type="EC" id="3.4.21.26" evidence="2"/>
<comment type="catalytic activity">
    <reaction evidence="1">
        <text>Hydrolysis of Pro-|-Xaa &gt;&gt; Ala-|-Xaa in oligopeptides.</text>
        <dbReference type="EC" id="3.4.21.26"/>
    </reaction>
</comment>
<evidence type="ECO:0000256" key="6">
    <source>
        <dbReference type="SAM" id="SignalP"/>
    </source>
</evidence>
<organism evidence="9 11">
    <name type="scientific">Endobacter medicaginis</name>
    <dbReference type="NCBI Taxonomy" id="1181271"/>
    <lineage>
        <taxon>Bacteria</taxon>
        <taxon>Pseudomonadati</taxon>
        <taxon>Pseudomonadota</taxon>
        <taxon>Alphaproteobacteria</taxon>
        <taxon>Acetobacterales</taxon>
        <taxon>Acetobacteraceae</taxon>
        <taxon>Endobacter</taxon>
    </lineage>
</organism>
<reference evidence="10 12" key="1">
    <citation type="submission" date="2020-06" db="EMBL/GenBank/DDBJ databases">
        <title>Description of novel acetic acid bacteria.</title>
        <authorList>
            <person name="Sombolestani A."/>
        </authorList>
    </citation>
    <scope>NUCLEOTIDE SEQUENCE [LARGE SCALE GENOMIC DNA]</scope>
    <source>
        <strain evidence="10 12">LMG 26838</strain>
    </source>
</reference>
<name>A0A839UW90_9PROT</name>
<gene>
    <name evidence="9" type="ORF">FHR90_002403</name>
    <name evidence="10" type="ORF">HUK83_02275</name>
</gene>
<dbReference type="InterPro" id="IPR051167">
    <property type="entry name" value="Prolyl_oligopep/macrocyclase"/>
</dbReference>
<dbReference type="GO" id="GO:0004252">
    <property type="term" value="F:serine-type endopeptidase activity"/>
    <property type="evidence" value="ECO:0007669"/>
    <property type="project" value="UniProtKB-EC"/>
</dbReference>
<evidence type="ECO:0000313" key="10">
    <source>
        <dbReference type="EMBL" id="NVN29171.1"/>
    </source>
</evidence>
<dbReference type="PRINTS" id="PR00862">
    <property type="entry name" value="PROLIGOPTASE"/>
</dbReference>
<dbReference type="InterPro" id="IPR001375">
    <property type="entry name" value="Peptidase_S9_cat"/>
</dbReference>
<dbReference type="InterPro" id="IPR002470">
    <property type="entry name" value="Peptidase_S9A"/>
</dbReference>
<feature type="chain" id="PRO_5036418317" description="prolyl oligopeptidase" evidence="6">
    <location>
        <begin position="29"/>
        <end position="733"/>
    </location>
</feature>
<dbReference type="PANTHER" id="PTHR42881:SF2">
    <property type="entry name" value="PROLYL ENDOPEPTIDASE"/>
    <property type="match status" value="1"/>
</dbReference>
<dbReference type="SUPFAM" id="SSF53474">
    <property type="entry name" value="alpha/beta-Hydrolases"/>
    <property type="match status" value="1"/>
</dbReference>
<dbReference type="Proteomes" id="UP000565205">
    <property type="component" value="Unassembled WGS sequence"/>
</dbReference>
<dbReference type="SUPFAM" id="SSF50993">
    <property type="entry name" value="Peptidase/esterase 'gauge' domain"/>
    <property type="match status" value="1"/>
</dbReference>
<evidence type="ECO:0000256" key="5">
    <source>
        <dbReference type="ARBA" id="ARBA00022825"/>
    </source>
</evidence>